<feature type="compositionally biased region" description="Acidic residues" evidence="1">
    <location>
        <begin position="84"/>
        <end position="94"/>
    </location>
</feature>
<name>A0A2A2JBX8_9BILA</name>
<feature type="compositionally biased region" description="Basic and acidic residues" evidence="1">
    <location>
        <begin position="160"/>
        <end position="170"/>
    </location>
</feature>
<keyword evidence="3" id="KW-1185">Reference proteome</keyword>
<feature type="compositionally biased region" description="Acidic residues" evidence="1">
    <location>
        <begin position="214"/>
        <end position="228"/>
    </location>
</feature>
<comment type="caution">
    <text evidence="2">The sequence shown here is derived from an EMBL/GenBank/DDBJ whole genome shotgun (WGS) entry which is preliminary data.</text>
</comment>
<evidence type="ECO:0000313" key="3">
    <source>
        <dbReference type="Proteomes" id="UP000218231"/>
    </source>
</evidence>
<evidence type="ECO:0000256" key="1">
    <source>
        <dbReference type="SAM" id="MobiDB-lite"/>
    </source>
</evidence>
<sequence>MFQGNQLRSNALGEIMAETSDDDKLMRELEEYKKEREEEKARKAAARAQKPSSSSLDTVQIEIEQMKTLDTIGKEWTEMQSAKEDEEEKIDDGESSNSTASTVYLPQGQSELFRSVADEIKQKFERQKDEDDESEVPKLILPPSDNRSGLMRTRSWQPRSRMEGRKRTDELQLSMKLVEKNRDEIKESDEEKKSSEEGTKQLERQSTVDRPDESADDVDTQQTSEDEPNLGQFSRRYAIRRRSAPVV</sequence>
<dbReference type="AlphaFoldDB" id="A0A2A2JBX8"/>
<feature type="compositionally biased region" description="Basic and acidic residues" evidence="1">
    <location>
        <begin position="177"/>
        <end position="213"/>
    </location>
</feature>
<feature type="compositionally biased region" description="Basic residues" evidence="1">
    <location>
        <begin position="237"/>
        <end position="247"/>
    </location>
</feature>
<feature type="region of interest" description="Disordered" evidence="1">
    <location>
        <begin position="123"/>
        <end position="247"/>
    </location>
</feature>
<reference evidence="2 3" key="1">
    <citation type="journal article" date="2017" name="Curr. Biol.">
        <title>Genome architecture and evolution of a unichromosomal asexual nematode.</title>
        <authorList>
            <person name="Fradin H."/>
            <person name="Zegar C."/>
            <person name="Gutwein M."/>
            <person name="Lucas J."/>
            <person name="Kovtun M."/>
            <person name="Corcoran D."/>
            <person name="Baugh L.R."/>
            <person name="Kiontke K."/>
            <person name="Gunsalus K."/>
            <person name="Fitch D.H."/>
            <person name="Piano F."/>
        </authorList>
    </citation>
    <scope>NUCLEOTIDE SEQUENCE [LARGE SCALE GENOMIC DNA]</scope>
    <source>
        <strain evidence="2">PF1309</strain>
    </source>
</reference>
<dbReference type="Proteomes" id="UP000218231">
    <property type="component" value="Unassembled WGS sequence"/>
</dbReference>
<dbReference type="EMBL" id="LIAE01010543">
    <property type="protein sequence ID" value="PAV59141.1"/>
    <property type="molecule type" value="Genomic_DNA"/>
</dbReference>
<feature type="region of interest" description="Disordered" evidence="1">
    <location>
        <begin position="1"/>
        <end position="60"/>
    </location>
</feature>
<feature type="compositionally biased region" description="Polar residues" evidence="1">
    <location>
        <begin position="95"/>
        <end position="110"/>
    </location>
</feature>
<feature type="region of interest" description="Disordered" evidence="1">
    <location>
        <begin position="78"/>
        <end position="110"/>
    </location>
</feature>
<proteinExistence type="predicted"/>
<protein>
    <submittedName>
        <fullName evidence="2">Uncharacterized protein</fullName>
    </submittedName>
</protein>
<gene>
    <name evidence="2" type="ORF">WR25_10813</name>
</gene>
<evidence type="ECO:0000313" key="2">
    <source>
        <dbReference type="EMBL" id="PAV59141.1"/>
    </source>
</evidence>
<organism evidence="2 3">
    <name type="scientific">Diploscapter pachys</name>
    <dbReference type="NCBI Taxonomy" id="2018661"/>
    <lineage>
        <taxon>Eukaryota</taxon>
        <taxon>Metazoa</taxon>
        <taxon>Ecdysozoa</taxon>
        <taxon>Nematoda</taxon>
        <taxon>Chromadorea</taxon>
        <taxon>Rhabditida</taxon>
        <taxon>Rhabditina</taxon>
        <taxon>Rhabditomorpha</taxon>
        <taxon>Rhabditoidea</taxon>
        <taxon>Rhabditidae</taxon>
        <taxon>Diploscapter</taxon>
    </lineage>
</organism>
<accession>A0A2A2JBX8</accession>
<dbReference type="STRING" id="2018661.A0A2A2JBX8"/>
<feature type="compositionally biased region" description="Basic and acidic residues" evidence="1">
    <location>
        <begin position="22"/>
        <end position="42"/>
    </location>
</feature>